<proteinExistence type="predicted"/>
<accession>A0A2X1C1A9</accession>
<gene>
    <name evidence="1" type="ORF">NCTC7582_05150</name>
</gene>
<dbReference type="Proteomes" id="UP000251431">
    <property type="component" value="Unassembled WGS sequence"/>
</dbReference>
<sequence length="112" mass="13134">MNLDFELFHKTIEERAVELTDEQIDNVAYIQKIAYYATPLEEVNFDLFSLEDSLKAINRFKEDTHYVDVVDDVDEIILTNQHYFCVHEALCSVLESLTNAPIVKNKPEYKFI</sequence>
<evidence type="ECO:0000313" key="2">
    <source>
        <dbReference type="Proteomes" id="UP000251431"/>
    </source>
</evidence>
<dbReference type="AlphaFoldDB" id="A0A2X1C1A9"/>
<evidence type="ECO:0000313" key="1">
    <source>
        <dbReference type="EMBL" id="SPU40606.1"/>
    </source>
</evidence>
<protein>
    <submittedName>
        <fullName evidence="1">Uncharacterized protein</fullName>
    </submittedName>
</protein>
<reference evidence="1 2" key="1">
    <citation type="submission" date="2018-06" db="EMBL/GenBank/DDBJ databases">
        <authorList>
            <consortium name="Pathogen Informatics"/>
            <person name="Doyle S."/>
        </authorList>
    </citation>
    <scope>NUCLEOTIDE SEQUENCE [LARGE SCALE GENOMIC DNA]</scope>
    <source>
        <strain evidence="1 2">NCTC7582</strain>
    </source>
</reference>
<dbReference type="EMBL" id="UAQE01000006">
    <property type="protein sequence ID" value="SPU40606.1"/>
    <property type="molecule type" value="Genomic_DNA"/>
</dbReference>
<organism evidence="1 2">
    <name type="scientific">Lysinibacillus capsici</name>
    <dbReference type="NCBI Taxonomy" id="2115968"/>
    <lineage>
        <taxon>Bacteria</taxon>
        <taxon>Bacillati</taxon>
        <taxon>Bacillota</taxon>
        <taxon>Bacilli</taxon>
        <taxon>Bacillales</taxon>
        <taxon>Bacillaceae</taxon>
        <taxon>Lysinibacillus</taxon>
    </lineage>
</organism>
<dbReference type="RefSeq" id="WP_112118862.1">
    <property type="nucleotide sequence ID" value="NZ_UAQE01000006.1"/>
</dbReference>
<name>A0A2X1C1A9_9BACI</name>